<evidence type="ECO:0000256" key="6">
    <source>
        <dbReference type="SAM" id="MobiDB-lite"/>
    </source>
</evidence>
<protein>
    <submittedName>
        <fullName evidence="9">Plastocyanin-like domain protein</fullName>
    </submittedName>
    <submittedName>
        <fullName evidence="10">Putative Blue (Type 1) copper binding protein</fullName>
    </submittedName>
</protein>
<dbReference type="SMR" id="G7JE55"/>
<dbReference type="PROSITE" id="PS51485">
    <property type="entry name" value="PHYTOCYANIN"/>
    <property type="match status" value="2"/>
</dbReference>
<feature type="compositionally biased region" description="Pro residues" evidence="6">
    <location>
        <begin position="142"/>
        <end position="159"/>
    </location>
</feature>
<keyword evidence="12" id="KW-1185">Reference proteome</keyword>
<reference evidence="11" key="3">
    <citation type="submission" date="2015-04" db="UniProtKB">
        <authorList>
            <consortium name="EnsemblPlants"/>
        </authorList>
    </citation>
    <scope>IDENTIFICATION</scope>
    <source>
        <strain evidence="11">cv. Jemalong A17</strain>
    </source>
</reference>
<organism evidence="9 12">
    <name type="scientific">Medicago truncatula</name>
    <name type="common">Barrel medic</name>
    <name type="synonym">Medicago tribuloides</name>
    <dbReference type="NCBI Taxonomy" id="3880"/>
    <lineage>
        <taxon>Eukaryota</taxon>
        <taxon>Viridiplantae</taxon>
        <taxon>Streptophyta</taxon>
        <taxon>Embryophyta</taxon>
        <taxon>Tracheophyta</taxon>
        <taxon>Spermatophyta</taxon>
        <taxon>Magnoliopsida</taxon>
        <taxon>eudicotyledons</taxon>
        <taxon>Gunneridae</taxon>
        <taxon>Pentapetalae</taxon>
        <taxon>rosids</taxon>
        <taxon>fabids</taxon>
        <taxon>Fabales</taxon>
        <taxon>Fabaceae</taxon>
        <taxon>Papilionoideae</taxon>
        <taxon>50 kb inversion clade</taxon>
        <taxon>NPAAA clade</taxon>
        <taxon>Hologalegina</taxon>
        <taxon>IRL clade</taxon>
        <taxon>Trifolieae</taxon>
        <taxon>Medicago</taxon>
    </lineage>
</organism>
<dbReference type="Gene3D" id="2.60.40.420">
    <property type="entry name" value="Cupredoxins - blue copper proteins"/>
    <property type="match status" value="2"/>
</dbReference>
<dbReference type="AlphaFoldDB" id="G7JE55"/>
<keyword evidence="1" id="KW-0813">Transport</keyword>
<feature type="domain" description="Phytocyanin" evidence="8">
    <location>
        <begin position="27"/>
        <end position="130"/>
    </location>
</feature>
<dbReference type="Pfam" id="PF02298">
    <property type="entry name" value="Cu_bind_like"/>
    <property type="match status" value="2"/>
</dbReference>
<dbReference type="FunFam" id="2.60.40.420:FF:000003">
    <property type="entry name" value="Blue copper"/>
    <property type="match status" value="2"/>
</dbReference>
<evidence type="ECO:0000256" key="7">
    <source>
        <dbReference type="SAM" id="SignalP"/>
    </source>
</evidence>
<sequence length="370" mass="37350">MAKNFNVLVFVLLAVAANLFHGSFAQTRHVVGDTTGWTIPTNGASFYTNWASNKTFTVGDTLVFNYASGQHDVAKVTKTAYDSCNGANTLFTLTNSPATVTLNETGQQNFICAVPGHCSAGQKLSINVVKASASPVSAPTPSASPPKATPAPTPVPAKSPAPTKAATPAPAPSTTASPTPAPAPATGRVTYTVGDTIGWIIPSNGTAAYTTWASGKSFKVGDILVFNFQLNAHNVEEVTKEKYDSCNSTSPIATFSNPPVRVTLNKTGTHYYICGVPGHCSAGQKLSINVGSGSSSPATSPSPSASSPSPSTGATPPSASGSPSPGSPVTPSSQSPGGSVSPPPENSGAASLGVAGLFVTVLSIAATFFC</sequence>
<dbReference type="PRINTS" id="PR01217">
    <property type="entry name" value="PRICHEXTENSN"/>
</dbReference>
<proteinExistence type="predicted"/>
<feature type="chain" id="PRO_5014572863" evidence="7">
    <location>
        <begin position="26"/>
        <end position="370"/>
    </location>
</feature>
<dbReference type="PANTHER" id="PTHR33021:SF496">
    <property type="entry name" value="OS08G0482700 PROTEIN"/>
    <property type="match status" value="1"/>
</dbReference>
<feature type="region of interest" description="Disordered" evidence="6">
    <location>
        <begin position="291"/>
        <end position="349"/>
    </location>
</feature>
<dbReference type="InterPro" id="IPR039391">
    <property type="entry name" value="Phytocyanin-like"/>
</dbReference>
<dbReference type="Proteomes" id="UP000002051">
    <property type="component" value="Chromosome 4"/>
</dbReference>
<keyword evidence="5" id="KW-0325">Glycoprotein</keyword>
<evidence type="ECO:0000259" key="8">
    <source>
        <dbReference type="PROSITE" id="PS51485"/>
    </source>
</evidence>
<evidence type="ECO:0000256" key="3">
    <source>
        <dbReference type="ARBA" id="ARBA00022982"/>
    </source>
</evidence>
<dbReference type="HOGENOM" id="CLU_058719_2_8_1"/>
<feature type="region of interest" description="Disordered" evidence="6">
    <location>
        <begin position="135"/>
        <end position="185"/>
    </location>
</feature>
<dbReference type="EMBL" id="CM001220">
    <property type="protein sequence ID" value="AES91563.1"/>
    <property type="molecule type" value="Genomic_DNA"/>
</dbReference>
<reference evidence="9 12" key="1">
    <citation type="journal article" date="2011" name="Nature">
        <title>The Medicago genome provides insight into the evolution of rhizobial symbioses.</title>
        <authorList>
            <person name="Young N.D."/>
            <person name="Debelle F."/>
            <person name="Oldroyd G.E."/>
            <person name="Geurts R."/>
            <person name="Cannon S.B."/>
            <person name="Udvardi M.K."/>
            <person name="Benedito V.A."/>
            <person name="Mayer K.F."/>
            <person name="Gouzy J."/>
            <person name="Schoof H."/>
            <person name="Van de Peer Y."/>
            <person name="Proost S."/>
            <person name="Cook D.R."/>
            <person name="Meyers B.C."/>
            <person name="Spannagl M."/>
            <person name="Cheung F."/>
            <person name="De Mita S."/>
            <person name="Krishnakumar V."/>
            <person name="Gundlach H."/>
            <person name="Zhou S."/>
            <person name="Mudge J."/>
            <person name="Bharti A.K."/>
            <person name="Murray J.D."/>
            <person name="Naoumkina M.A."/>
            <person name="Rosen B."/>
            <person name="Silverstein K.A."/>
            <person name="Tang H."/>
            <person name="Rombauts S."/>
            <person name="Zhao P.X."/>
            <person name="Zhou P."/>
            <person name="Barbe V."/>
            <person name="Bardou P."/>
            <person name="Bechner M."/>
            <person name="Bellec A."/>
            <person name="Berger A."/>
            <person name="Berges H."/>
            <person name="Bidwell S."/>
            <person name="Bisseling T."/>
            <person name="Choisne N."/>
            <person name="Couloux A."/>
            <person name="Denny R."/>
            <person name="Deshpande S."/>
            <person name="Dai X."/>
            <person name="Doyle J.J."/>
            <person name="Dudez A.M."/>
            <person name="Farmer A.D."/>
            <person name="Fouteau S."/>
            <person name="Franken C."/>
            <person name="Gibelin C."/>
            <person name="Gish J."/>
            <person name="Goldstein S."/>
            <person name="Gonzalez A.J."/>
            <person name="Green P.J."/>
            <person name="Hallab A."/>
            <person name="Hartog M."/>
            <person name="Hua A."/>
            <person name="Humphray S.J."/>
            <person name="Jeong D.H."/>
            <person name="Jing Y."/>
            <person name="Jocker A."/>
            <person name="Kenton S.M."/>
            <person name="Kim D.J."/>
            <person name="Klee K."/>
            <person name="Lai H."/>
            <person name="Lang C."/>
            <person name="Lin S."/>
            <person name="Macmil S.L."/>
            <person name="Magdelenat G."/>
            <person name="Matthews L."/>
            <person name="McCorrison J."/>
            <person name="Monaghan E.L."/>
            <person name="Mun J.H."/>
            <person name="Najar F.Z."/>
            <person name="Nicholson C."/>
            <person name="Noirot C."/>
            <person name="O'Bleness M."/>
            <person name="Paule C.R."/>
            <person name="Poulain J."/>
            <person name="Prion F."/>
            <person name="Qin B."/>
            <person name="Qu C."/>
            <person name="Retzel E.F."/>
            <person name="Riddle C."/>
            <person name="Sallet E."/>
            <person name="Samain S."/>
            <person name="Samson N."/>
            <person name="Sanders I."/>
            <person name="Saurat O."/>
            <person name="Scarpelli C."/>
            <person name="Schiex T."/>
            <person name="Segurens B."/>
            <person name="Severin A.J."/>
            <person name="Sherrier D.J."/>
            <person name="Shi R."/>
            <person name="Sims S."/>
            <person name="Singer S.R."/>
            <person name="Sinharoy S."/>
            <person name="Sterck L."/>
            <person name="Viollet A."/>
            <person name="Wang B.B."/>
            <person name="Wang K."/>
            <person name="Wang M."/>
            <person name="Wang X."/>
            <person name="Warfsmann J."/>
            <person name="Weissenbach J."/>
            <person name="White D.D."/>
            <person name="White J.D."/>
            <person name="Wiley G.B."/>
            <person name="Wincker P."/>
            <person name="Xing Y."/>
            <person name="Yang L."/>
            <person name="Yao Z."/>
            <person name="Ying F."/>
            <person name="Zhai J."/>
            <person name="Zhou L."/>
            <person name="Zuber A."/>
            <person name="Denarie J."/>
            <person name="Dixon R.A."/>
            <person name="May G.D."/>
            <person name="Schwartz D.C."/>
            <person name="Rogers J."/>
            <person name="Quetier F."/>
            <person name="Town C.D."/>
            <person name="Roe B.A."/>
        </authorList>
    </citation>
    <scope>NUCLEOTIDE SEQUENCE [LARGE SCALE GENOMIC DNA]</scope>
    <source>
        <strain evidence="9">A17</strain>
        <strain evidence="11 12">cv. Jemalong A17</strain>
    </source>
</reference>
<accession>G7JE55</accession>
<evidence type="ECO:0000256" key="5">
    <source>
        <dbReference type="ARBA" id="ARBA00023180"/>
    </source>
</evidence>
<feature type="compositionally biased region" description="Low complexity" evidence="6">
    <location>
        <begin position="291"/>
        <end position="340"/>
    </location>
</feature>
<gene>
    <name evidence="11" type="primary">11442875</name>
    <name evidence="9" type="ordered locus">MTR_4g114870</name>
    <name evidence="10" type="ORF">MtrunA17_Chr4g0064041</name>
</gene>
<dbReference type="eggNOG" id="ENOG502QVXK">
    <property type="taxonomic scope" value="Eukaryota"/>
</dbReference>
<feature type="domain" description="Phytocyanin" evidence="8">
    <location>
        <begin position="189"/>
        <end position="292"/>
    </location>
</feature>
<evidence type="ECO:0000313" key="10">
    <source>
        <dbReference type="EMBL" id="RHN63968.1"/>
    </source>
</evidence>
<name>G7JE55_MEDTR</name>
<dbReference type="InterPro" id="IPR028871">
    <property type="entry name" value="BlueCu_1_BS"/>
</dbReference>
<keyword evidence="7" id="KW-0732">Signal</keyword>
<dbReference type="STRING" id="3880.G7JE55"/>
<evidence type="ECO:0000313" key="11">
    <source>
        <dbReference type="EnsemblPlants" id="AES91563"/>
    </source>
</evidence>
<dbReference type="KEGG" id="mtr:11442875"/>
<dbReference type="ExpressionAtlas" id="G7JE55">
    <property type="expression patterns" value="differential"/>
</dbReference>
<dbReference type="SUPFAM" id="SSF49503">
    <property type="entry name" value="Cupredoxins"/>
    <property type="match status" value="2"/>
</dbReference>
<dbReference type="GO" id="GO:0005886">
    <property type="term" value="C:plasma membrane"/>
    <property type="evidence" value="ECO:0000318"/>
    <property type="project" value="GO_Central"/>
</dbReference>
<dbReference type="GO" id="GO:0046872">
    <property type="term" value="F:metal ion binding"/>
    <property type="evidence" value="ECO:0007669"/>
    <property type="project" value="UniProtKB-KW"/>
</dbReference>
<evidence type="ECO:0000256" key="4">
    <source>
        <dbReference type="ARBA" id="ARBA00023008"/>
    </source>
</evidence>
<dbReference type="CDD" id="cd13920">
    <property type="entry name" value="Stellacyanin"/>
    <property type="match status" value="1"/>
</dbReference>
<dbReference type="OMA" id="WASRKTF"/>
<keyword evidence="2" id="KW-0479">Metal-binding</keyword>
<evidence type="ECO:0000313" key="9">
    <source>
        <dbReference type="EMBL" id="AES91563.1"/>
    </source>
</evidence>
<dbReference type="PANTHER" id="PTHR33021">
    <property type="entry name" value="BLUE COPPER PROTEIN"/>
    <property type="match status" value="1"/>
</dbReference>
<reference evidence="9 12" key="2">
    <citation type="journal article" date="2014" name="BMC Genomics">
        <title>An improved genome release (version Mt4.0) for the model legume Medicago truncatula.</title>
        <authorList>
            <person name="Tang H."/>
            <person name="Krishnakumar V."/>
            <person name="Bidwell S."/>
            <person name="Rosen B."/>
            <person name="Chan A."/>
            <person name="Zhou S."/>
            <person name="Gentzbittel L."/>
            <person name="Childs K.L."/>
            <person name="Yandell M."/>
            <person name="Gundlach H."/>
            <person name="Mayer K.F."/>
            <person name="Schwartz D.C."/>
            <person name="Town C.D."/>
        </authorList>
    </citation>
    <scope>GENOME REANNOTATION</scope>
    <source>
        <strain evidence="11 12">cv. Jemalong A17</strain>
    </source>
</reference>
<dbReference type="PaxDb" id="3880-AES91563"/>
<evidence type="ECO:0000256" key="2">
    <source>
        <dbReference type="ARBA" id="ARBA00022723"/>
    </source>
</evidence>
<dbReference type="EMBL" id="PSQE01000004">
    <property type="protein sequence ID" value="RHN63968.1"/>
    <property type="molecule type" value="Genomic_DNA"/>
</dbReference>
<reference evidence="10" key="4">
    <citation type="journal article" date="2018" name="Nat. Plants">
        <title>Whole-genome landscape of Medicago truncatula symbiotic genes.</title>
        <authorList>
            <person name="Pecrix Y."/>
            <person name="Gamas P."/>
            <person name="Carrere S."/>
        </authorList>
    </citation>
    <scope>NUCLEOTIDE SEQUENCE</scope>
    <source>
        <tissue evidence="10">Leaves</tissue>
    </source>
</reference>
<dbReference type="GO" id="GO:0009055">
    <property type="term" value="F:electron transfer activity"/>
    <property type="evidence" value="ECO:0007669"/>
    <property type="project" value="InterPro"/>
</dbReference>
<dbReference type="PROSITE" id="PS00196">
    <property type="entry name" value="COPPER_BLUE"/>
    <property type="match status" value="1"/>
</dbReference>
<dbReference type="InterPro" id="IPR003245">
    <property type="entry name" value="Phytocyanin_dom"/>
</dbReference>
<dbReference type="Gramene" id="rna26733">
    <property type="protein sequence ID" value="RHN63968.1"/>
    <property type="gene ID" value="gene26733"/>
</dbReference>
<evidence type="ECO:0000256" key="1">
    <source>
        <dbReference type="ARBA" id="ARBA00022448"/>
    </source>
</evidence>
<feature type="signal peptide" evidence="7">
    <location>
        <begin position="1"/>
        <end position="25"/>
    </location>
</feature>
<dbReference type="OrthoDB" id="5421909at2759"/>
<keyword evidence="4" id="KW-0186">Copper</keyword>
<dbReference type="Proteomes" id="UP000265566">
    <property type="component" value="Chromosome 4"/>
</dbReference>
<dbReference type="EnsemblPlants" id="AES91563">
    <property type="protein sequence ID" value="AES91563"/>
    <property type="gene ID" value="MTR_4g114870"/>
</dbReference>
<evidence type="ECO:0000313" key="12">
    <source>
        <dbReference type="Proteomes" id="UP000002051"/>
    </source>
</evidence>
<keyword evidence="3" id="KW-0249">Electron transport</keyword>
<dbReference type="InterPro" id="IPR008972">
    <property type="entry name" value="Cupredoxin"/>
</dbReference>
<feature type="compositionally biased region" description="Low complexity" evidence="6">
    <location>
        <begin position="160"/>
        <end position="178"/>
    </location>
</feature>